<organism evidence="2 3">
    <name type="scientific">Zygosaccharomyces rouxii</name>
    <dbReference type="NCBI Taxonomy" id="4956"/>
    <lineage>
        <taxon>Eukaryota</taxon>
        <taxon>Fungi</taxon>
        <taxon>Dikarya</taxon>
        <taxon>Ascomycota</taxon>
        <taxon>Saccharomycotina</taxon>
        <taxon>Saccharomycetes</taxon>
        <taxon>Saccharomycetales</taxon>
        <taxon>Saccharomycetaceae</taxon>
        <taxon>Zygosaccharomyces</taxon>
    </lineage>
</organism>
<evidence type="ECO:0000313" key="2">
    <source>
        <dbReference type="EMBL" id="GAV51409.1"/>
    </source>
</evidence>
<gene>
    <name evidence="2" type="ORF">ZYGR_0AD05920</name>
</gene>
<dbReference type="EMBL" id="BDGX01000030">
    <property type="protein sequence ID" value="GAV51409.1"/>
    <property type="molecule type" value="Genomic_DNA"/>
</dbReference>
<name>A0A1Q3A6R2_ZYGRO</name>
<feature type="signal peptide" evidence="1">
    <location>
        <begin position="1"/>
        <end position="19"/>
    </location>
</feature>
<dbReference type="AlphaFoldDB" id="A0A1Q3A6R2"/>
<proteinExistence type="predicted"/>
<dbReference type="SUPFAM" id="SSF69360">
    <property type="entry name" value="Cell wall binding repeat"/>
    <property type="match status" value="1"/>
</dbReference>
<sequence>MKFSSLVTVLLTFIYTVSASDQFKLLAYRNCDPLRYGTVYSKNKILYFGPDEPPLVGNLTACGYLQFADGDYAVVTRDGYLQRGPIKDAANGFSLQNGNLYYRGVNGFEAIEWNGKYLITTLTHQGGLQFYVKAQKVHSKDNAHDFQPTGACTLNVPSATLYSE</sequence>
<accession>A0A1Q3A6R2</accession>
<keyword evidence="1" id="KW-0732">Signal</keyword>
<evidence type="ECO:0000313" key="3">
    <source>
        <dbReference type="Proteomes" id="UP000187013"/>
    </source>
</evidence>
<reference evidence="2 3" key="1">
    <citation type="submission" date="2016-08" db="EMBL/GenBank/DDBJ databases">
        <title>Draft genome sequence of allopolyploid Zygosaccharomyces rouxii.</title>
        <authorList>
            <person name="Watanabe J."/>
            <person name="Uehara K."/>
            <person name="Mogi Y."/>
            <person name="Tsukioka Y."/>
        </authorList>
    </citation>
    <scope>NUCLEOTIDE SEQUENCE [LARGE SCALE GENOMIC DNA]</scope>
    <source>
        <strain evidence="2 3">NBRC 110957</strain>
    </source>
</reference>
<comment type="caution">
    <text evidence="2">The sequence shown here is derived from an EMBL/GenBank/DDBJ whole genome shotgun (WGS) entry which is preliminary data.</text>
</comment>
<evidence type="ECO:0000256" key="1">
    <source>
        <dbReference type="SAM" id="SignalP"/>
    </source>
</evidence>
<protein>
    <recommendedName>
        <fullName evidence="4">Cell wall protein CWP1</fullName>
    </recommendedName>
</protein>
<feature type="chain" id="PRO_5010297424" description="Cell wall protein CWP1" evidence="1">
    <location>
        <begin position="20"/>
        <end position="164"/>
    </location>
</feature>
<evidence type="ECO:0008006" key="4">
    <source>
        <dbReference type="Google" id="ProtNLM"/>
    </source>
</evidence>
<dbReference type="OrthoDB" id="5415592at2759"/>
<dbReference type="Proteomes" id="UP000187013">
    <property type="component" value="Unassembled WGS sequence"/>
</dbReference>